<evidence type="ECO:0000313" key="6">
    <source>
        <dbReference type="EMBL" id="KAF4953350.1"/>
    </source>
</evidence>
<reference evidence="6" key="1">
    <citation type="journal article" date="2020" name="BMC Genomics">
        <title>Correction to: Identification and distribution of gene clusters required for synthesis of sphingolipid metabolism inhibitors in diverse species of the filamentous fungus Fusarium.</title>
        <authorList>
            <person name="Kim H.S."/>
            <person name="Lohmar J.M."/>
            <person name="Busman M."/>
            <person name="Brown D.W."/>
            <person name="Naumann T.A."/>
            <person name="Divon H.H."/>
            <person name="Lysoe E."/>
            <person name="Uhlig S."/>
            <person name="Proctor R.H."/>
        </authorList>
    </citation>
    <scope>NUCLEOTIDE SEQUENCE</scope>
    <source>
        <strain evidence="6">NRRL 20472</strain>
    </source>
</reference>
<dbReference type="InterPro" id="IPR036259">
    <property type="entry name" value="MFS_trans_sf"/>
</dbReference>
<feature type="transmembrane region" description="Helical" evidence="5">
    <location>
        <begin position="37"/>
        <end position="60"/>
    </location>
</feature>
<dbReference type="Proteomes" id="UP000622797">
    <property type="component" value="Unassembled WGS sequence"/>
</dbReference>
<evidence type="ECO:0000256" key="3">
    <source>
        <dbReference type="ARBA" id="ARBA00022989"/>
    </source>
</evidence>
<comment type="subcellular location">
    <subcellularLocation>
        <location evidence="1">Membrane</location>
        <topology evidence="1">Multi-pass membrane protein</topology>
    </subcellularLocation>
</comment>
<organism evidence="6 7">
    <name type="scientific">Fusarium sarcochroum</name>
    <dbReference type="NCBI Taxonomy" id="1208366"/>
    <lineage>
        <taxon>Eukaryota</taxon>
        <taxon>Fungi</taxon>
        <taxon>Dikarya</taxon>
        <taxon>Ascomycota</taxon>
        <taxon>Pezizomycotina</taxon>
        <taxon>Sordariomycetes</taxon>
        <taxon>Hypocreomycetidae</taxon>
        <taxon>Hypocreales</taxon>
        <taxon>Nectriaceae</taxon>
        <taxon>Fusarium</taxon>
        <taxon>Fusarium lateritium species complex</taxon>
    </lineage>
</organism>
<keyword evidence="4 5" id="KW-0472">Membrane</keyword>
<keyword evidence="3 5" id="KW-1133">Transmembrane helix</keyword>
<proteinExistence type="predicted"/>
<sequence length="220" mass="23912">MAQGTHRYQTIQIAGLCVKITGIGILLDGRKATDNTVALVISMVLIGLGGSMSVVGSRVASEASVPHQDVALVISLLSLWSRIGSAIGSAVVSVIWPNKMPGELREHLPASANETDLQTLFSSVTKIRTLYEFDNPMRQGAITAYRNSLWYCLVVALGLAYINLFAAFFQTNYFLGKQQNAVTNVGNDGLPLEEENRNLEPLPPSKDKKEAFLRFWAGGQ</sequence>
<dbReference type="EMBL" id="JABEXW010000845">
    <property type="protein sequence ID" value="KAF4953350.1"/>
    <property type="molecule type" value="Genomic_DNA"/>
</dbReference>
<name>A0A8H4T8L4_9HYPO</name>
<feature type="transmembrane region" description="Helical" evidence="5">
    <location>
        <begin position="72"/>
        <end position="96"/>
    </location>
</feature>
<protein>
    <recommendedName>
        <fullName evidence="8">Trichothecene efflux pump</fullName>
    </recommendedName>
</protein>
<dbReference type="AlphaFoldDB" id="A0A8H4T8L4"/>
<dbReference type="GO" id="GO:0022857">
    <property type="term" value="F:transmembrane transporter activity"/>
    <property type="evidence" value="ECO:0007669"/>
    <property type="project" value="TreeGrafter"/>
</dbReference>
<comment type="caution">
    <text evidence="6">The sequence shown here is derived from an EMBL/GenBank/DDBJ whole genome shotgun (WGS) entry which is preliminary data.</text>
</comment>
<reference evidence="6" key="2">
    <citation type="submission" date="2020-05" db="EMBL/GenBank/DDBJ databases">
        <authorList>
            <person name="Kim H.-S."/>
            <person name="Proctor R.H."/>
            <person name="Brown D.W."/>
        </authorList>
    </citation>
    <scope>NUCLEOTIDE SEQUENCE</scope>
    <source>
        <strain evidence="6">NRRL 20472</strain>
    </source>
</reference>
<dbReference type="PANTHER" id="PTHR23501">
    <property type="entry name" value="MAJOR FACILITATOR SUPERFAMILY"/>
    <property type="match status" value="1"/>
</dbReference>
<keyword evidence="7" id="KW-1185">Reference proteome</keyword>
<evidence type="ECO:0000256" key="5">
    <source>
        <dbReference type="SAM" id="Phobius"/>
    </source>
</evidence>
<evidence type="ECO:0000256" key="2">
    <source>
        <dbReference type="ARBA" id="ARBA00022692"/>
    </source>
</evidence>
<dbReference type="PANTHER" id="PTHR23501:SF58">
    <property type="entry name" value="LOW AFFINITY HEME TRANSPORTER STR3"/>
    <property type="match status" value="1"/>
</dbReference>
<dbReference type="SUPFAM" id="SSF103473">
    <property type="entry name" value="MFS general substrate transporter"/>
    <property type="match status" value="1"/>
</dbReference>
<feature type="transmembrane region" description="Helical" evidence="5">
    <location>
        <begin position="148"/>
        <end position="169"/>
    </location>
</feature>
<gene>
    <name evidence="6" type="ORF">FSARC_12401</name>
</gene>
<evidence type="ECO:0000256" key="4">
    <source>
        <dbReference type="ARBA" id="ARBA00023136"/>
    </source>
</evidence>
<evidence type="ECO:0008006" key="8">
    <source>
        <dbReference type="Google" id="ProtNLM"/>
    </source>
</evidence>
<dbReference type="OrthoDB" id="2241241at2759"/>
<accession>A0A8H4T8L4</accession>
<evidence type="ECO:0000256" key="1">
    <source>
        <dbReference type="ARBA" id="ARBA00004141"/>
    </source>
</evidence>
<dbReference type="GO" id="GO:0005886">
    <property type="term" value="C:plasma membrane"/>
    <property type="evidence" value="ECO:0007669"/>
    <property type="project" value="TreeGrafter"/>
</dbReference>
<evidence type="ECO:0000313" key="7">
    <source>
        <dbReference type="Proteomes" id="UP000622797"/>
    </source>
</evidence>
<dbReference type="Gene3D" id="1.20.1250.20">
    <property type="entry name" value="MFS general substrate transporter like domains"/>
    <property type="match status" value="1"/>
</dbReference>
<keyword evidence="2 5" id="KW-0812">Transmembrane</keyword>